<organism evidence="1">
    <name type="scientific">Xenorhabdus bovienii str. puntauvense</name>
    <dbReference type="NCBI Taxonomy" id="1398201"/>
    <lineage>
        <taxon>Bacteria</taxon>
        <taxon>Pseudomonadati</taxon>
        <taxon>Pseudomonadota</taxon>
        <taxon>Gammaproteobacteria</taxon>
        <taxon>Enterobacterales</taxon>
        <taxon>Morganellaceae</taxon>
        <taxon>Xenorhabdus</taxon>
    </lineage>
</organism>
<dbReference type="AlphaFoldDB" id="A0A077NLU2"/>
<dbReference type="EMBL" id="CBSW010000292">
    <property type="protein sequence ID" value="CDG99252.1"/>
    <property type="molecule type" value="Genomic_DNA"/>
</dbReference>
<name>A0A077NLU2_XENBV</name>
<proteinExistence type="predicted"/>
<gene>
    <name evidence="1" type="ORF">XBP1_840009</name>
</gene>
<protein>
    <submittedName>
        <fullName evidence="1">Uncharacterized protein</fullName>
    </submittedName>
</protein>
<reference evidence="1" key="1">
    <citation type="submission" date="2013-07" db="EMBL/GenBank/DDBJ databases">
        <title>Sub-species coevolution in mutualistic symbiosis.</title>
        <authorList>
            <person name="Murfin K."/>
            <person name="Klassen J."/>
            <person name="Lee M."/>
            <person name="Forst S."/>
            <person name="Stock P."/>
            <person name="Goodrich-Blair H."/>
        </authorList>
    </citation>
    <scope>NUCLEOTIDE SEQUENCE [LARGE SCALE GENOMIC DNA]</scope>
    <source>
        <strain evidence="1">Puntauvense</strain>
    </source>
</reference>
<sequence>MYLGIIKKLTHSMHSIVGFMLIHTIRVFVELDGAFHSGSAINFVHQNNYWLNTKAT</sequence>
<accession>A0A077NLU2</accession>
<dbReference type="HOGENOM" id="CLU_3013260_0_0_6"/>
<evidence type="ECO:0000313" key="1">
    <source>
        <dbReference type="EMBL" id="CDG99252.1"/>
    </source>
</evidence>
<comment type="caution">
    <text evidence="1">The sequence shown here is derived from an EMBL/GenBank/DDBJ whole genome shotgun (WGS) entry which is preliminary data.</text>
</comment>
<dbReference type="Proteomes" id="UP000028511">
    <property type="component" value="Unassembled WGS sequence"/>
</dbReference>